<organism evidence="3">
    <name type="scientific">Angiostrongylus costaricensis</name>
    <name type="common">Nematode worm</name>
    <dbReference type="NCBI Taxonomy" id="334426"/>
    <lineage>
        <taxon>Eukaryota</taxon>
        <taxon>Metazoa</taxon>
        <taxon>Ecdysozoa</taxon>
        <taxon>Nematoda</taxon>
        <taxon>Chromadorea</taxon>
        <taxon>Rhabditida</taxon>
        <taxon>Rhabditina</taxon>
        <taxon>Rhabditomorpha</taxon>
        <taxon>Strongyloidea</taxon>
        <taxon>Metastrongylidae</taxon>
        <taxon>Angiostrongylus</taxon>
    </lineage>
</organism>
<sequence>MLLLQPQISSNSQGTMISYHEDMGDTLTRPLWPSGKEHLLVFNVSVKRKDDGLLIRSRTRAPAGPPSWVTVERERLEWKKRRYIYDYKQTPSNIQISRYNNDI</sequence>
<proteinExistence type="predicted"/>
<name>A0A0R3PDE8_ANGCS</name>
<dbReference type="EMBL" id="UYYA01000332">
    <property type="protein sequence ID" value="VDM53540.1"/>
    <property type="molecule type" value="Genomic_DNA"/>
</dbReference>
<accession>A0A0R3PDE8</accession>
<reference evidence="1 2" key="2">
    <citation type="submission" date="2018-11" db="EMBL/GenBank/DDBJ databases">
        <authorList>
            <consortium name="Pathogen Informatics"/>
        </authorList>
    </citation>
    <scope>NUCLEOTIDE SEQUENCE [LARGE SCALE GENOMIC DNA]</scope>
    <source>
        <strain evidence="1 2">Costa Rica</strain>
    </source>
</reference>
<reference evidence="3" key="1">
    <citation type="submission" date="2017-02" db="UniProtKB">
        <authorList>
            <consortium name="WormBaseParasite"/>
        </authorList>
    </citation>
    <scope>IDENTIFICATION</scope>
</reference>
<evidence type="ECO:0000313" key="1">
    <source>
        <dbReference type="EMBL" id="VDM53540.1"/>
    </source>
</evidence>
<keyword evidence="2" id="KW-1185">Reference proteome</keyword>
<dbReference type="Proteomes" id="UP000267027">
    <property type="component" value="Unassembled WGS sequence"/>
</dbReference>
<evidence type="ECO:0000313" key="2">
    <source>
        <dbReference type="Proteomes" id="UP000267027"/>
    </source>
</evidence>
<protein>
    <submittedName>
        <fullName evidence="3">F5/8 type C domain-containing protein</fullName>
    </submittedName>
</protein>
<evidence type="ECO:0000313" key="3">
    <source>
        <dbReference type="WBParaSite" id="ACOC_0000195401-mRNA-1"/>
    </source>
</evidence>
<dbReference type="WBParaSite" id="ACOC_0000195401-mRNA-1">
    <property type="protein sequence ID" value="ACOC_0000195401-mRNA-1"/>
    <property type="gene ID" value="ACOC_0000195401"/>
</dbReference>
<gene>
    <name evidence="1" type="ORF">ACOC_LOCUS1955</name>
</gene>
<dbReference type="AlphaFoldDB" id="A0A0R3PDE8"/>